<evidence type="ECO:0000313" key="2">
    <source>
        <dbReference type="EMBL" id="RAM01928.1"/>
    </source>
</evidence>
<keyword evidence="4" id="KW-1185">Reference proteome</keyword>
<protein>
    <recommendedName>
        <fullName evidence="5">Transcriptional regulator</fullName>
    </recommendedName>
</protein>
<dbReference type="EMBL" id="QLNI01000020">
    <property type="protein sequence ID" value="RAM01928.1"/>
    <property type="molecule type" value="Genomic_DNA"/>
</dbReference>
<dbReference type="Proteomes" id="UP000293902">
    <property type="component" value="Chromosome"/>
</dbReference>
<proteinExistence type="predicted"/>
<dbReference type="RefSeq" id="WP_111956529.1">
    <property type="nucleotide sequence ID" value="NZ_CP036313.1"/>
</dbReference>
<accession>A0A328FBI8</accession>
<evidence type="ECO:0000313" key="1">
    <source>
        <dbReference type="EMBL" id="QBH15452.1"/>
    </source>
</evidence>
<dbReference type="OrthoDB" id="8295691at2"/>
<reference evidence="1 4" key="2">
    <citation type="submission" date="2019-02" db="EMBL/GenBank/DDBJ databases">
        <title>Complete genome sequence of Desulfobacter hydrogenophilus AcRS1.</title>
        <authorList>
            <person name="Marietou A."/>
            <person name="Lund M.B."/>
            <person name="Marshall I.P.G."/>
            <person name="Schreiber L."/>
            <person name="Jorgensen B."/>
        </authorList>
    </citation>
    <scope>NUCLEOTIDE SEQUENCE [LARGE SCALE GENOMIC DNA]</scope>
    <source>
        <strain evidence="1 4">AcRS1</strain>
    </source>
</reference>
<dbReference type="Proteomes" id="UP000248798">
    <property type="component" value="Unassembled WGS sequence"/>
</dbReference>
<evidence type="ECO:0000313" key="4">
    <source>
        <dbReference type="Proteomes" id="UP000293902"/>
    </source>
</evidence>
<evidence type="ECO:0000313" key="3">
    <source>
        <dbReference type="Proteomes" id="UP000248798"/>
    </source>
</evidence>
<name>A0A328FBI8_9BACT</name>
<organism evidence="2 3">
    <name type="scientific">Desulfobacter hydrogenophilus</name>
    <dbReference type="NCBI Taxonomy" id="2291"/>
    <lineage>
        <taxon>Bacteria</taxon>
        <taxon>Pseudomonadati</taxon>
        <taxon>Thermodesulfobacteriota</taxon>
        <taxon>Desulfobacteria</taxon>
        <taxon>Desulfobacterales</taxon>
        <taxon>Desulfobacteraceae</taxon>
        <taxon>Desulfobacter</taxon>
    </lineage>
</organism>
<dbReference type="EMBL" id="CP036313">
    <property type="protein sequence ID" value="QBH15452.1"/>
    <property type="molecule type" value="Genomic_DNA"/>
</dbReference>
<reference evidence="2 3" key="1">
    <citation type="submission" date="2018-06" db="EMBL/GenBank/DDBJ databases">
        <title>Complete Genome Sequence of Desulfobacter hydrogenophilus (DSM3380).</title>
        <authorList>
            <person name="Marietou A."/>
            <person name="Schreiber L."/>
            <person name="Marshall I."/>
            <person name="Jorgensen B."/>
        </authorList>
    </citation>
    <scope>NUCLEOTIDE SEQUENCE [LARGE SCALE GENOMIC DNA]</scope>
    <source>
        <strain evidence="2 3">DSM 3380</strain>
    </source>
</reference>
<sequence>MHTLTNKIIEKGFTNTIFRASQLKRLVSGSPQSRYNLVNRAIKAKELVRFQRGLYMLDERFRDYTCHPFVLAQAFAPGSYISFETALAWHGWIPEAVFTTASAVSGRKFRQYEYDKKMNFSFHSLAIHRQYFLELVNR</sequence>
<dbReference type="AlphaFoldDB" id="A0A328FBI8"/>
<evidence type="ECO:0008006" key="5">
    <source>
        <dbReference type="Google" id="ProtNLM"/>
    </source>
</evidence>
<gene>
    <name evidence="2" type="ORF">DO021_10815</name>
    <name evidence="1" type="ORF">EYB58_22660</name>
</gene>